<dbReference type="EMBL" id="CADCWC010000262">
    <property type="protein sequence ID" value="CAA9539758.1"/>
    <property type="molecule type" value="Genomic_DNA"/>
</dbReference>
<accession>A0A6J4U3X2</accession>
<protein>
    <recommendedName>
        <fullName evidence="5">HhH-GPD domain-containing protein</fullName>
    </recommendedName>
</protein>
<dbReference type="GO" id="GO:0008725">
    <property type="term" value="F:DNA-3-methyladenine glycosylase activity"/>
    <property type="evidence" value="ECO:0007669"/>
    <property type="project" value="TreeGrafter"/>
</dbReference>
<dbReference type="AlphaFoldDB" id="A0A6J4U3X2"/>
<dbReference type="InterPro" id="IPR051912">
    <property type="entry name" value="Alkylbase_DNA_Glycosylase/TA"/>
</dbReference>
<dbReference type="SUPFAM" id="SSF48150">
    <property type="entry name" value="DNA-glycosylase"/>
    <property type="match status" value="1"/>
</dbReference>
<dbReference type="Gene3D" id="1.10.340.30">
    <property type="entry name" value="Hypothetical protein, domain 2"/>
    <property type="match status" value="1"/>
</dbReference>
<dbReference type="GO" id="GO:0006307">
    <property type="term" value="P:DNA alkylation repair"/>
    <property type="evidence" value="ECO:0007669"/>
    <property type="project" value="TreeGrafter"/>
</dbReference>
<evidence type="ECO:0008006" key="5">
    <source>
        <dbReference type="Google" id="ProtNLM"/>
    </source>
</evidence>
<name>A0A6J4U3X2_9ACTN</name>
<dbReference type="PANTHER" id="PTHR43003">
    <property type="entry name" value="DNA-3-METHYLADENINE GLYCOSYLASE"/>
    <property type="match status" value="1"/>
</dbReference>
<keyword evidence="1" id="KW-0227">DNA damage</keyword>
<evidence type="ECO:0000256" key="2">
    <source>
        <dbReference type="ARBA" id="ARBA00023204"/>
    </source>
</evidence>
<evidence type="ECO:0000256" key="1">
    <source>
        <dbReference type="ARBA" id="ARBA00022763"/>
    </source>
</evidence>
<evidence type="ECO:0000256" key="3">
    <source>
        <dbReference type="SAM" id="MobiDB-lite"/>
    </source>
</evidence>
<dbReference type="InterPro" id="IPR011257">
    <property type="entry name" value="DNA_glycosylase"/>
</dbReference>
<dbReference type="GO" id="GO:0032993">
    <property type="term" value="C:protein-DNA complex"/>
    <property type="evidence" value="ECO:0007669"/>
    <property type="project" value="TreeGrafter"/>
</dbReference>
<dbReference type="PANTHER" id="PTHR43003:SF5">
    <property type="entry name" value="DNA-3-METHYLADENINE GLYCOSYLASE"/>
    <property type="match status" value="1"/>
</dbReference>
<dbReference type="GO" id="GO:0006285">
    <property type="term" value="P:base-excision repair, AP site formation"/>
    <property type="evidence" value="ECO:0007669"/>
    <property type="project" value="TreeGrafter"/>
</dbReference>
<sequence>MIETTLRPAGPYRLERSVRGHTDATRRLEGGVLRLVLASGGCARVYQRVDGTLAAHLPTATAEQAHEELRFLLCLDDDLRPFLRRAAQDPLLRDVATGQAGVRPVRVSTVAHALLRALSEQLITSREGRAIQGRFLRRHSPAVDDLRAPPTRDLLAGLSGAEVERSGLSGRRADALVRVPRFLDLEGLRRTSTAAVVRRLERERTLGPWSAGVICVYGLGRWEHGLVGDLGLVRLLGALRGRRVEPAETAALLEPWGEWAGLASLWLLRHPLAGQVGPPVLPDRRPARRPARPARPEAWSRPSAARGIAGAR</sequence>
<keyword evidence="2" id="KW-0234">DNA repair</keyword>
<feature type="region of interest" description="Disordered" evidence="3">
    <location>
        <begin position="278"/>
        <end position="312"/>
    </location>
</feature>
<proteinExistence type="predicted"/>
<evidence type="ECO:0000313" key="4">
    <source>
        <dbReference type="EMBL" id="CAA9539758.1"/>
    </source>
</evidence>
<dbReference type="GO" id="GO:0043916">
    <property type="term" value="F:DNA-7-methylguanine glycosylase activity"/>
    <property type="evidence" value="ECO:0007669"/>
    <property type="project" value="TreeGrafter"/>
</dbReference>
<reference evidence="4" key="1">
    <citation type="submission" date="2020-02" db="EMBL/GenBank/DDBJ databases">
        <authorList>
            <person name="Meier V. D."/>
        </authorList>
    </citation>
    <scope>NUCLEOTIDE SEQUENCE</scope>
    <source>
        <strain evidence="4">AVDCRST_MAG79</strain>
    </source>
</reference>
<feature type="compositionally biased region" description="Low complexity" evidence="3">
    <location>
        <begin position="296"/>
        <end position="306"/>
    </location>
</feature>
<gene>
    <name evidence="4" type="ORF">AVDCRST_MAG79-1745</name>
</gene>
<organism evidence="4">
    <name type="scientific">uncultured Thermoleophilia bacterium</name>
    <dbReference type="NCBI Taxonomy" id="1497501"/>
    <lineage>
        <taxon>Bacteria</taxon>
        <taxon>Bacillati</taxon>
        <taxon>Actinomycetota</taxon>
        <taxon>Thermoleophilia</taxon>
        <taxon>environmental samples</taxon>
    </lineage>
</organism>
<dbReference type="GO" id="GO:0032131">
    <property type="term" value="F:alkylated DNA binding"/>
    <property type="evidence" value="ECO:0007669"/>
    <property type="project" value="TreeGrafter"/>
</dbReference>
<dbReference type="Gene3D" id="1.10.1670.40">
    <property type="match status" value="1"/>
</dbReference>